<feature type="region of interest" description="Disordered" evidence="3">
    <location>
        <begin position="1"/>
        <end position="46"/>
    </location>
</feature>
<gene>
    <name evidence="5" type="ORF">BZA70DRAFT_283898</name>
</gene>
<dbReference type="SMART" id="SM00326">
    <property type="entry name" value="SH3"/>
    <property type="match status" value="1"/>
</dbReference>
<dbReference type="InterPro" id="IPR001452">
    <property type="entry name" value="SH3_domain"/>
</dbReference>
<organism evidence="5 6">
    <name type="scientific">Myxozyma melibiosi</name>
    <dbReference type="NCBI Taxonomy" id="54550"/>
    <lineage>
        <taxon>Eukaryota</taxon>
        <taxon>Fungi</taxon>
        <taxon>Dikarya</taxon>
        <taxon>Ascomycota</taxon>
        <taxon>Saccharomycotina</taxon>
        <taxon>Lipomycetes</taxon>
        <taxon>Lipomycetales</taxon>
        <taxon>Lipomycetaceae</taxon>
        <taxon>Myxozyma</taxon>
    </lineage>
</organism>
<evidence type="ECO:0000256" key="2">
    <source>
        <dbReference type="PROSITE-ProRule" id="PRU00192"/>
    </source>
</evidence>
<name>A0ABR1EZT3_9ASCO</name>
<comment type="caution">
    <text evidence="5">The sequence shown here is derived from an EMBL/GenBank/DDBJ whole genome shotgun (WGS) entry which is preliminary data.</text>
</comment>
<dbReference type="Gene3D" id="2.30.30.40">
    <property type="entry name" value="SH3 Domains"/>
    <property type="match status" value="1"/>
</dbReference>
<proteinExistence type="predicted"/>
<keyword evidence="1 2" id="KW-0728">SH3 domain</keyword>
<evidence type="ECO:0000259" key="4">
    <source>
        <dbReference type="PROSITE" id="PS50002"/>
    </source>
</evidence>
<dbReference type="EMBL" id="JBBJBU010000013">
    <property type="protein sequence ID" value="KAK7203111.1"/>
    <property type="molecule type" value="Genomic_DNA"/>
</dbReference>
<evidence type="ECO:0000313" key="6">
    <source>
        <dbReference type="Proteomes" id="UP001498771"/>
    </source>
</evidence>
<keyword evidence="6" id="KW-1185">Reference proteome</keyword>
<dbReference type="PANTHER" id="PTHR14167">
    <property type="entry name" value="SH3 DOMAIN-CONTAINING"/>
    <property type="match status" value="1"/>
</dbReference>
<dbReference type="InterPro" id="IPR036028">
    <property type="entry name" value="SH3-like_dom_sf"/>
</dbReference>
<dbReference type="Proteomes" id="UP001498771">
    <property type="component" value="Unassembled WGS sequence"/>
</dbReference>
<evidence type="ECO:0000256" key="1">
    <source>
        <dbReference type="ARBA" id="ARBA00022443"/>
    </source>
</evidence>
<dbReference type="PROSITE" id="PS50002">
    <property type="entry name" value="SH3"/>
    <property type="match status" value="1"/>
</dbReference>
<reference evidence="5 6" key="1">
    <citation type="submission" date="2024-03" db="EMBL/GenBank/DDBJ databases">
        <title>Genome-scale model development and genomic sequencing of the oleaginous clade Lipomyces.</title>
        <authorList>
            <consortium name="Lawrence Berkeley National Laboratory"/>
            <person name="Czajka J.J."/>
            <person name="Han Y."/>
            <person name="Kim J."/>
            <person name="Mondo S.J."/>
            <person name="Hofstad B.A."/>
            <person name="Robles A."/>
            <person name="Haridas S."/>
            <person name="Riley R."/>
            <person name="LaButti K."/>
            <person name="Pangilinan J."/>
            <person name="Andreopoulos W."/>
            <person name="Lipzen A."/>
            <person name="Yan J."/>
            <person name="Wang M."/>
            <person name="Ng V."/>
            <person name="Grigoriev I.V."/>
            <person name="Spatafora J.W."/>
            <person name="Magnuson J.K."/>
            <person name="Baker S.E."/>
            <person name="Pomraning K.R."/>
        </authorList>
    </citation>
    <scope>NUCLEOTIDE SEQUENCE [LARGE SCALE GENOMIC DNA]</scope>
    <source>
        <strain evidence="5 6">Phaff 52-87</strain>
    </source>
</reference>
<feature type="compositionally biased region" description="Low complexity" evidence="3">
    <location>
        <begin position="93"/>
        <end position="135"/>
    </location>
</feature>
<dbReference type="SUPFAM" id="SSF50044">
    <property type="entry name" value="SH3-domain"/>
    <property type="match status" value="1"/>
</dbReference>
<dbReference type="InterPro" id="IPR050384">
    <property type="entry name" value="Endophilin_SH3RF"/>
</dbReference>
<feature type="region of interest" description="Disordered" evidence="3">
    <location>
        <begin position="252"/>
        <end position="294"/>
    </location>
</feature>
<dbReference type="RefSeq" id="XP_064766144.1">
    <property type="nucleotide sequence ID" value="XM_064913512.1"/>
</dbReference>
<evidence type="ECO:0000313" key="5">
    <source>
        <dbReference type="EMBL" id="KAK7203111.1"/>
    </source>
</evidence>
<dbReference type="GeneID" id="90039024"/>
<accession>A0ABR1EZT3</accession>
<protein>
    <recommendedName>
        <fullName evidence="4">SH3 domain-containing protein</fullName>
    </recommendedName>
</protein>
<feature type="compositionally biased region" description="Low complexity" evidence="3">
    <location>
        <begin position="18"/>
        <end position="29"/>
    </location>
</feature>
<sequence length="294" mass="31698">MIQSRSTMPSAHIDSQKAPTSTTTSTTAASPPPPSHLASPPLDPCVCGPCTLRQPLPAFHVRDFAYPQFHPLHAGPLPPAAEVQEPPDLEPLASDQSSSPSYSADKSTSASTYSTDSNTNTNNSNNYDYSYDPTAPIPSSTAPASLAPDGPPFAEDAYLSSPVISTAAGGEREYYFSVASAEDEIHGRAIALFDFVPENDNEVALREGQIIWISYRHGQGWLVAQDPATGESGLVPEEYVEIIQRDAFNPDEDMANHADVPSSHIHHSHGLDDDQKLKGNDRSIDDDAWEDIEE</sequence>
<feature type="domain" description="SH3" evidence="4">
    <location>
        <begin position="184"/>
        <end position="245"/>
    </location>
</feature>
<dbReference type="Pfam" id="PF00018">
    <property type="entry name" value="SH3_1"/>
    <property type="match status" value="1"/>
</dbReference>
<evidence type="ECO:0000256" key="3">
    <source>
        <dbReference type="SAM" id="MobiDB-lite"/>
    </source>
</evidence>
<dbReference type="PANTHER" id="PTHR14167:SF116">
    <property type="entry name" value="CAP, ISOFORM AC"/>
    <property type="match status" value="1"/>
</dbReference>
<feature type="region of interest" description="Disordered" evidence="3">
    <location>
        <begin position="76"/>
        <end position="135"/>
    </location>
</feature>
<feature type="compositionally biased region" description="Basic and acidic residues" evidence="3">
    <location>
        <begin position="269"/>
        <end position="285"/>
    </location>
</feature>